<protein>
    <submittedName>
        <fullName evidence="1">Uncharacterized protein</fullName>
    </submittedName>
</protein>
<evidence type="ECO:0000313" key="1">
    <source>
        <dbReference type="EMBL" id="GHC42394.1"/>
    </source>
</evidence>
<name>A0A8H9IGA4_9BURK</name>
<sequence>MGIKWAHACNQALACPLSFIPTPLLCRQNAHGNAAAAKLKMLAGLGYNWPRFHAIF</sequence>
<organism evidence="1 2">
    <name type="scientific">Alcaligenes pakistanensis</name>
    <dbReference type="NCBI Taxonomy" id="1482717"/>
    <lineage>
        <taxon>Bacteria</taxon>
        <taxon>Pseudomonadati</taxon>
        <taxon>Pseudomonadota</taxon>
        <taxon>Betaproteobacteria</taxon>
        <taxon>Burkholderiales</taxon>
        <taxon>Alcaligenaceae</taxon>
        <taxon>Alcaligenes</taxon>
    </lineage>
</organism>
<dbReference type="EMBL" id="BMZN01000002">
    <property type="protein sequence ID" value="GHC42394.1"/>
    <property type="molecule type" value="Genomic_DNA"/>
</dbReference>
<dbReference type="AlphaFoldDB" id="A0A8H9IGA4"/>
<evidence type="ECO:0000313" key="2">
    <source>
        <dbReference type="Proteomes" id="UP000608923"/>
    </source>
</evidence>
<dbReference type="Proteomes" id="UP000608923">
    <property type="component" value="Unassembled WGS sequence"/>
</dbReference>
<comment type="caution">
    <text evidence="1">The sequence shown here is derived from an EMBL/GenBank/DDBJ whole genome shotgun (WGS) entry which is preliminary data.</text>
</comment>
<proteinExistence type="predicted"/>
<accession>A0A8H9IGA4</accession>
<reference evidence="2" key="1">
    <citation type="journal article" date="2019" name="Int. J. Syst. Evol. Microbiol.">
        <title>The Global Catalogue of Microorganisms (GCM) 10K type strain sequencing project: providing services to taxonomists for standard genome sequencing and annotation.</title>
        <authorList>
            <consortium name="The Broad Institute Genomics Platform"/>
            <consortium name="The Broad Institute Genome Sequencing Center for Infectious Disease"/>
            <person name="Wu L."/>
            <person name="Ma J."/>
        </authorList>
    </citation>
    <scope>NUCLEOTIDE SEQUENCE [LARGE SCALE GENOMIC DNA]</scope>
    <source>
        <strain evidence="2">KCTC 42083</strain>
    </source>
</reference>
<keyword evidence="2" id="KW-1185">Reference proteome</keyword>
<gene>
    <name evidence="1" type="ORF">GCM10010096_11480</name>
</gene>